<dbReference type="Proteomes" id="UP001497522">
    <property type="component" value="Chromosome 11"/>
</dbReference>
<reference evidence="6" key="1">
    <citation type="submission" date="2024-03" db="EMBL/GenBank/DDBJ databases">
        <authorList>
            <consortium name="ELIXIR-Norway"/>
            <consortium name="Elixir Norway"/>
        </authorList>
    </citation>
    <scope>NUCLEOTIDE SEQUENCE</scope>
</reference>
<keyword evidence="1" id="KW-0436">Ligase</keyword>
<dbReference type="InterPro" id="IPR012094">
    <property type="entry name" value="tRNA_Ile_lys_synt"/>
</dbReference>
<keyword evidence="3" id="KW-0547">Nucleotide-binding</keyword>
<keyword evidence="7" id="KW-1185">Reference proteome</keyword>
<evidence type="ECO:0000313" key="7">
    <source>
        <dbReference type="Proteomes" id="UP001497522"/>
    </source>
</evidence>
<evidence type="ECO:0000313" key="6">
    <source>
        <dbReference type="EMBL" id="CAK9860981.1"/>
    </source>
</evidence>
<dbReference type="PANTHER" id="PTHR43033:SF5">
    <property type="entry name" value="TRNA(ILE)-LYSIDINE SYNTHETASE"/>
    <property type="match status" value="1"/>
</dbReference>
<evidence type="ECO:0000256" key="5">
    <source>
        <dbReference type="SAM" id="Phobius"/>
    </source>
</evidence>
<dbReference type="EMBL" id="OZ023712">
    <property type="protein sequence ID" value="CAK9860981.1"/>
    <property type="molecule type" value="Genomic_DNA"/>
</dbReference>
<evidence type="ECO:0000256" key="3">
    <source>
        <dbReference type="ARBA" id="ARBA00022741"/>
    </source>
</evidence>
<dbReference type="Gene3D" id="3.40.50.620">
    <property type="entry name" value="HUPs"/>
    <property type="match status" value="1"/>
</dbReference>
<name>A0ABP1AEV5_9BRYO</name>
<keyword evidence="4" id="KW-0067">ATP-binding</keyword>
<proteinExistence type="predicted"/>
<keyword evidence="5" id="KW-0472">Membrane</keyword>
<keyword evidence="2" id="KW-0819">tRNA processing</keyword>
<organism evidence="6 7">
    <name type="scientific">Sphagnum jensenii</name>
    <dbReference type="NCBI Taxonomy" id="128206"/>
    <lineage>
        <taxon>Eukaryota</taxon>
        <taxon>Viridiplantae</taxon>
        <taxon>Streptophyta</taxon>
        <taxon>Embryophyta</taxon>
        <taxon>Bryophyta</taxon>
        <taxon>Sphagnophytina</taxon>
        <taxon>Sphagnopsida</taxon>
        <taxon>Sphagnales</taxon>
        <taxon>Sphagnaceae</taxon>
        <taxon>Sphagnum</taxon>
    </lineage>
</organism>
<accession>A0ABP1AEV5</accession>
<keyword evidence="5" id="KW-0812">Transmembrane</keyword>
<feature type="transmembrane region" description="Helical" evidence="5">
    <location>
        <begin position="162"/>
        <end position="182"/>
    </location>
</feature>
<keyword evidence="5" id="KW-1133">Transmembrane helix</keyword>
<dbReference type="PANTHER" id="PTHR43033">
    <property type="entry name" value="TRNA(ILE)-LYSIDINE SYNTHASE-RELATED"/>
    <property type="match status" value="1"/>
</dbReference>
<protein>
    <recommendedName>
        <fullName evidence="8">tRNA(Ile)-lysidine synthetase</fullName>
    </recommendedName>
</protein>
<evidence type="ECO:0000256" key="2">
    <source>
        <dbReference type="ARBA" id="ARBA00022694"/>
    </source>
</evidence>
<dbReference type="SUPFAM" id="SSF52402">
    <property type="entry name" value="Adenine nucleotide alpha hydrolases-like"/>
    <property type="match status" value="1"/>
</dbReference>
<dbReference type="InterPro" id="IPR014729">
    <property type="entry name" value="Rossmann-like_a/b/a_fold"/>
</dbReference>
<evidence type="ECO:0008006" key="8">
    <source>
        <dbReference type="Google" id="ProtNLM"/>
    </source>
</evidence>
<evidence type="ECO:0000256" key="1">
    <source>
        <dbReference type="ARBA" id="ARBA00022598"/>
    </source>
</evidence>
<gene>
    <name evidence="6" type="ORF">CSSPJE1EN2_LOCUS3976</name>
</gene>
<sequence length="199" mass="22205">MMMKVMSVLSQSWTVQSIFCVTHVHSTKGAMNFTTDSCTLPSVTLHVSNPFANRMQMASIMPHDRIAIAVSGGPDSMALCILTARWWQQQQQVKRVSHGVIEEAAGGMMLLLLSNHVGMVVDHGLHPESVVEALSVQHWLARLGEFFLLLDPELFPSLCCTLFFFFFIFFHTSSSSLAHTFCKLRLQQSSGPLDKVLFC</sequence>
<evidence type="ECO:0000256" key="4">
    <source>
        <dbReference type="ARBA" id="ARBA00022840"/>
    </source>
</evidence>